<dbReference type="Gene3D" id="3.90.79.10">
    <property type="entry name" value="Nucleoside Triphosphate Pyrophosphohydrolase"/>
    <property type="match status" value="1"/>
</dbReference>
<dbReference type="SUPFAM" id="SSF55811">
    <property type="entry name" value="Nudix"/>
    <property type="match status" value="1"/>
</dbReference>
<dbReference type="InterPro" id="IPR000086">
    <property type="entry name" value="NUDIX_hydrolase_dom"/>
</dbReference>
<feature type="domain" description="Nudix hydrolase" evidence="1">
    <location>
        <begin position="52"/>
        <end position="191"/>
    </location>
</feature>
<proteinExistence type="predicted"/>
<evidence type="ECO:0000259" key="1">
    <source>
        <dbReference type="PROSITE" id="PS51462"/>
    </source>
</evidence>
<dbReference type="AlphaFoldDB" id="A0A0F5QIX9"/>
<protein>
    <recommendedName>
        <fullName evidence="1">Nudix hydrolase domain-containing protein</fullName>
    </recommendedName>
</protein>
<gene>
    <name evidence="2" type="ORF">WH87_01805</name>
</gene>
<accession>A0A0F5QIX9</accession>
<dbReference type="PROSITE" id="PS51462">
    <property type="entry name" value="NUDIX"/>
    <property type="match status" value="1"/>
</dbReference>
<reference evidence="2 3" key="1">
    <citation type="submission" date="2015-03" db="EMBL/GenBank/DDBJ databases">
        <authorList>
            <person name="Lepp D."/>
            <person name="Hassan Y.I."/>
            <person name="Li X.-Z."/>
            <person name="Zhou T."/>
        </authorList>
    </citation>
    <scope>NUCLEOTIDE SEQUENCE [LARGE SCALE GENOMIC DNA]</scope>
    <source>
        <strain evidence="2 3">E84</strain>
    </source>
</reference>
<dbReference type="EMBL" id="LANJ01000004">
    <property type="protein sequence ID" value="KKC40920.1"/>
    <property type="molecule type" value="Genomic_DNA"/>
</dbReference>
<keyword evidence="3" id="KW-1185">Reference proteome</keyword>
<dbReference type="Pfam" id="PF00293">
    <property type="entry name" value="NUDIX"/>
    <property type="match status" value="1"/>
</dbReference>
<comment type="caution">
    <text evidence="2">The sequence shown here is derived from an EMBL/GenBank/DDBJ whole genome shotgun (WGS) entry which is preliminary data.</text>
</comment>
<sequence length="191" mass="21181">MTALPSPADFLGDLTQIVSRYLSEDATSREMLSLLRWQIGEGHALDQRTTLPGHLTTSAFIVAPDHSQILLIDHITIGRWLQPGGHYEPAEHFYQSAAREAVEETGVTGLTLHPWHLGQDRPFVIDSHDVPGKPSRNEPPHIHHDLQYLFVADPSAPLVHQAEEVHAAKWTPIAALDEISPKGAARLKTLR</sequence>
<dbReference type="Proteomes" id="UP000033411">
    <property type="component" value="Unassembled WGS sequence"/>
</dbReference>
<organism evidence="2 3">
    <name type="scientific">Devosia epidermidihirudinis</name>
    <dbReference type="NCBI Taxonomy" id="1293439"/>
    <lineage>
        <taxon>Bacteria</taxon>
        <taxon>Pseudomonadati</taxon>
        <taxon>Pseudomonadota</taxon>
        <taxon>Alphaproteobacteria</taxon>
        <taxon>Hyphomicrobiales</taxon>
        <taxon>Devosiaceae</taxon>
        <taxon>Devosia</taxon>
    </lineage>
</organism>
<dbReference type="GO" id="GO:0003824">
    <property type="term" value="F:catalytic activity"/>
    <property type="evidence" value="ECO:0007669"/>
    <property type="project" value="UniProtKB-ARBA"/>
</dbReference>
<dbReference type="PATRIC" id="fig|1293439.3.peg.2726"/>
<dbReference type="InterPro" id="IPR015797">
    <property type="entry name" value="NUDIX_hydrolase-like_dom_sf"/>
</dbReference>
<name>A0A0F5QIX9_9HYPH</name>
<dbReference type="PANTHER" id="PTHR43736">
    <property type="entry name" value="ADP-RIBOSE PYROPHOSPHATASE"/>
    <property type="match status" value="1"/>
</dbReference>
<evidence type="ECO:0000313" key="3">
    <source>
        <dbReference type="Proteomes" id="UP000033411"/>
    </source>
</evidence>
<dbReference type="CDD" id="cd03674">
    <property type="entry name" value="NUDIX_Hydrolase"/>
    <property type="match status" value="1"/>
</dbReference>
<evidence type="ECO:0000313" key="2">
    <source>
        <dbReference type="EMBL" id="KKC40920.1"/>
    </source>
</evidence>
<dbReference type="STRING" id="1293439.WH87_01805"/>
<dbReference type="PANTHER" id="PTHR43736:SF1">
    <property type="entry name" value="DIHYDRONEOPTERIN TRIPHOSPHATE DIPHOSPHATASE"/>
    <property type="match status" value="1"/>
</dbReference>